<dbReference type="EMBL" id="WVHK01000006">
    <property type="protein sequence ID" value="MXV18630.1"/>
    <property type="molecule type" value="Genomic_DNA"/>
</dbReference>
<comment type="caution">
    <text evidence="1">The sequence shown here is derived from an EMBL/GenBank/DDBJ whole genome shotgun (WGS) entry which is preliminary data.</text>
</comment>
<proteinExistence type="predicted"/>
<dbReference type="Proteomes" id="UP000430519">
    <property type="component" value="Unassembled WGS sequence"/>
</dbReference>
<accession>A0A6I4YDW6</accession>
<dbReference type="InterPro" id="IPR024524">
    <property type="entry name" value="DUF3800"/>
</dbReference>
<organism evidence="1 2">
    <name type="scientific">Deinococcus xianganensis</name>
    <dbReference type="NCBI Taxonomy" id="1507289"/>
    <lineage>
        <taxon>Bacteria</taxon>
        <taxon>Thermotogati</taxon>
        <taxon>Deinococcota</taxon>
        <taxon>Deinococci</taxon>
        <taxon>Deinococcales</taxon>
        <taxon>Deinococcaceae</taxon>
        <taxon>Deinococcus</taxon>
    </lineage>
</organism>
<keyword evidence="2" id="KW-1185">Reference proteome</keyword>
<protein>
    <submittedName>
        <fullName evidence="1">DUF3800 domain-containing protein</fullName>
    </submittedName>
</protein>
<name>A0A6I4YDW6_9DEIO</name>
<evidence type="ECO:0000313" key="1">
    <source>
        <dbReference type="EMBL" id="MXV18630.1"/>
    </source>
</evidence>
<dbReference type="Pfam" id="PF12686">
    <property type="entry name" value="DUF3800"/>
    <property type="match status" value="1"/>
</dbReference>
<dbReference type="AlphaFoldDB" id="A0A6I4YDW6"/>
<gene>
    <name evidence="1" type="ORF">GLX28_03130</name>
</gene>
<reference evidence="1 2" key="1">
    <citation type="submission" date="2019-11" db="EMBL/GenBank/DDBJ databases">
        <title>Genome sequence of Deinococcus xianganensis Y35, AI-2 producing algicidal bacterium, isolated from lake water.</title>
        <authorList>
            <person name="Li Y."/>
        </authorList>
    </citation>
    <scope>NUCLEOTIDE SEQUENCE [LARGE SCALE GENOMIC DNA]</scope>
    <source>
        <strain evidence="1 2">Y35</strain>
    </source>
</reference>
<sequence>MHLIYVDEYGTSGGRLDNSDEPYFSLTACIVDEKNWNKLEEDMMALQRRAIAELTDLGNPPLEKFEFHAAEMMQGKKAFKGMPIESQIFYAEEILKIAVDNDVKYIAVGVNKANLFVHHDMITKLTLRHPDIENVKTILKARMSPYSLCFCSMLSILGKWLESEIERGVLIFDEHSEYGRLGSLRSYSNSRTDGKMLKNILAAPFFSDSKVHIPLQIADLVSYLSGRASVASIKEKEVKPPIIRTWLDTYYVPFFIRPDSAFIGKDAEEMNLAILEEMWPYTSEAPAINEFSRAITQMVVQGMTARFTEE</sequence>
<dbReference type="RefSeq" id="WP_160976654.1">
    <property type="nucleotide sequence ID" value="NZ_WVHK01000006.1"/>
</dbReference>
<evidence type="ECO:0000313" key="2">
    <source>
        <dbReference type="Proteomes" id="UP000430519"/>
    </source>
</evidence>